<dbReference type="Proteomes" id="UP000593574">
    <property type="component" value="Unassembled WGS sequence"/>
</dbReference>
<name>A0A7J9AY00_9ROSI</name>
<keyword evidence="1" id="KW-0472">Membrane</keyword>
<evidence type="ECO:0000313" key="3">
    <source>
        <dbReference type="Proteomes" id="UP000593574"/>
    </source>
</evidence>
<comment type="caution">
    <text evidence="2">The sequence shown here is derived from an EMBL/GenBank/DDBJ whole genome shotgun (WGS) entry which is preliminary data.</text>
</comment>
<dbReference type="EMBL" id="JABEZV010012001">
    <property type="protein sequence ID" value="MBA0728965.1"/>
    <property type="molecule type" value="Genomic_DNA"/>
</dbReference>
<gene>
    <name evidence="2" type="ORF">Golax_025349</name>
</gene>
<keyword evidence="3" id="KW-1185">Reference proteome</keyword>
<sequence>MGKFICSKVNEWDILDFLGFLVLLVIGFILMDIFLLPPPPRPQRAVRVARRAG</sequence>
<organism evidence="2 3">
    <name type="scientific">Gossypium laxum</name>
    <dbReference type="NCBI Taxonomy" id="34288"/>
    <lineage>
        <taxon>Eukaryota</taxon>
        <taxon>Viridiplantae</taxon>
        <taxon>Streptophyta</taxon>
        <taxon>Embryophyta</taxon>
        <taxon>Tracheophyta</taxon>
        <taxon>Spermatophyta</taxon>
        <taxon>Magnoliopsida</taxon>
        <taxon>eudicotyledons</taxon>
        <taxon>Gunneridae</taxon>
        <taxon>Pentapetalae</taxon>
        <taxon>rosids</taxon>
        <taxon>malvids</taxon>
        <taxon>Malvales</taxon>
        <taxon>Malvaceae</taxon>
        <taxon>Malvoideae</taxon>
        <taxon>Gossypium</taxon>
    </lineage>
</organism>
<evidence type="ECO:0000313" key="2">
    <source>
        <dbReference type="EMBL" id="MBA0728965.1"/>
    </source>
</evidence>
<feature type="transmembrane region" description="Helical" evidence="1">
    <location>
        <begin position="17"/>
        <end position="37"/>
    </location>
</feature>
<dbReference type="AlphaFoldDB" id="A0A7J9AY00"/>
<proteinExistence type="predicted"/>
<protein>
    <submittedName>
        <fullName evidence="2">Uncharacterized protein</fullName>
    </submittedName>
</protein>
<reference evidence="2 3" key="1">
    <citation type="journal article" date="2019" name="Genome Biol. Evol.">
        <title>Insights into the evolution of the New World diploid cottons (Gossypium, subgenus Houzingenia) based on genome sequencing.</title>
        <authorList>
            <person name="Grover C.E."/>
            <person name="Arick M.A. 2nd"/>
            <person name="Thrash A."/>
            <person name="Conover J.L."/>
            <person name="Sanders W.S."/>
            <person name="Peterson D.G."/>
            <person name="Frelichowski J.E."/>
            <person name="Scheffler J.A."/>
            <person name="Scheffler B.E."/>
            <person name="Wendel J.F."/>
        </authorList>
    </citation>
    <scope>NUCLEOTIDE SEQUENCE [LARGE SCALE GENOMIC DNA]</scope>
    <source>
        <strain evidence="2">4</strain>
        <tissue evidence="2">Leaf</tissue>
    </source>
</reference>
<evidence type="ECO:0000256" key="1">
    <source>
        <dbReference type="SAM" id="Phobius"/>
    </source>
</evidence>
<keyword evidence="1" id="KW-1133">Transmembrane helix</keyword>
<accession>A0A7J9AY00</accession>
<keyword evidence="1" id="KW-0812">Transmembrane</keyword>